<reference evidence="3" key="2">
    <citation type="submission" date="2020-09" db="EMBL/GenBank/DDBJ databases">
        <authorList>
            <person name="Sun Q."/>
            <person name="Zhou Y."/>
        </authorList>
    </citation>
    <scope>NUCLEOTIDE SEQUENCE</scope>
    <source>
        <strain evidence="3">CGMCC 1.15958</strain>
    </source>
</reference>
<name>A0A917DQ96_9BACT</name>
<keyword evidence="1" id="KW-0328">Glycosyltransferase</keyword>
<dbReference type="PANTHER" id="PTHR30160">
    <property type="entry name" value="TETRAACYLDISACCHARIDE 4'-KINASE-RELATED"/>
    <property type="match status" value="1"/>
</dbReference>
<dbReference type="InterPro" id="IPR002201">
    <property type="entry name" value="Glyco_trans_9"/>
</dbReference>
<dbReference type="Proteomes" id="UP000609064">
    <property type="component" value="Unassembled WGS sequence"/>
</dbReference>
<proteinExistence type="predicted"/>
<evidence type="ECO:0000256" key="2">
    <source>
        <dbReference type="ARBA" id="ARBA00022679"/>
    </source>
</evidence>
<evidence type="ECO:0000313" key="4">
    <source>
        <dbReference type="Proteomes" id="UP000609064"/>
    </source>
</evidence>
<keyword evidence="4" id="KW-1185">Reference proteome</keyword>
<organism evidence="3 4">
    <name type="scientific">Emticicia aquatilis</name>
    <dbReference type="NCBI Taxonomy" id="1537369"/>
    <lineage>
        <taxon>Bacteria</taxon>
        <taxon>Pseudomonadati</taxon>
        <taxon>Bacteroidota</taxon>
        <taxon>Cytophagia</taxon>
        <taxon>Cytophagales</taxon>
        <taxon>Leadbetterellaceae</taxon>
        <taxon>Emticicia</taxon>
    </lineage>
</organism>
<comment type="caution">
    <text evidence="3">The sequence shown here is derived from an EMBL/GenBank/DDBJ whole genome shotgun (WGS) entry which is preliminary data.</text>
</comment>
<sequence>MQKFIVLWLHRYKKYTHILNVYFRFLVDFSKIYIQKKILNKKVTAIILTQQFGDIVASEPLARQIRETHPNDIILWIVKPIFKELVVHNPNIDTIIDDFCANHRRLLINSGIFDTTYNLQFRNNSFCETCNIYVENLVANTKDITIHNYYFHGNLLNVQQKIAGFPTTNQSPQLHISKKEIEKVDTLSLPVKFIVVHCQSAQNSRNWDKSKWEKFIEFLIQNTDAKIIEIGLSSDLNINSERYINLCGKLSILETAEVIRRAKLFIGIDSGPAHLANAVGTFGVIMIGKLANFINHIPYSGQYKTGENAIIIRNTEGASAEIPVETVISTLLEKQLLPN</sequence>
<evidence type="ECO:0000313" key="3">
    <source>
        <dbReference type="EMBL" id="GGD56143.1"/>
    </source>
</evidence>
<dbReference type="GO" id="GO:0005829">
    <property type="term" value="C:cytosol"/>
    <property type="evidence" value="ECO:0007669"/>
    <property type="project" value="TreeGrafter"/>
</dbReference>
<dbReference type="AlphaFoldDB" id="A0A917DQ96"/>
<keyword evidence="2" id="KW-0808">Transferase</keyword>
<dbReference type="SUPFAM" id="SSF53756">
    <property type="entry name" value="UDP-Glycosyltransferase/glycogen phosphorylase"/>
    <property type="match status" value="1"/>
</dbReference>
<dbReference type="GO" id="GO:0009244">
    <property type="term" value="P:lipopolysaccharide core region biosynthetic process"/>
    <property type="evidence" value="ECO:0007669"/>
    <property type="project" value="TreeGrafter"/>
</dbReference>
<dbReference type="PANTHER" id="PTHR30160:SF1">
    <property type="entry name" value="LIPOPOLYSACCHARIDE 1,2-N-ACETYLGLUCOSAMINETRANSFERASE-RELATED"/>
    <property type="match status" value="1"/>
</dbReference>
<protein>
    <submittedName>
        <fullName evidence="3">Heptosyltransferase</fullName>
    </submittedName>
</protein>
<dbReference type="RefSeq" id="WP_188765964.1">
    <property type="nucleotide sequence ID" value="NZ_BMKK01000004.1"/>
</dbReference>
<dbReference type="EMBL" id="BMKK01000004">
    <property type="protein sequence ID" value="GGD56143.1"/>
    <property type="molecule type" value="Genomic_DNA"/>
</dbReference>
<accession>A0A917DQ96</accession>
<evidence type="ECO:0000256" key="1">
    <source>
        <dbReference type="ARBA" id="ARBA00022676"/>
    </source>
</evidence>
<dbReference type="GO" id="GO:0008713">
    <property type="term" value="F:ADP-heptose-lipopolysaccharide heptosyltransferase activity"/>
    <property type="evidence" value="ECO:0007669"/>
    <property type="project" value="TreeGrafter"/>
</dbReference>
<reference evidence="3" key="1">
    <citation type="journal article" date="2014" name="Int. J. Syst. Evol. Microbiol.">
        <title>Complete genome sequence of Corynebacterium casei LMG S-19264T (=DSM 44701T), isolated from a smear-ripened cheese.</title>
        <authorList>
            <consortium name="US DOE Joint Genome Institute (JGI-PGF)"/>
            <person name="Walter F."/>
            <person name="Albersmeier A."/>
            <person name="Kalinowski J."/>
            <person name="Ruckert C."/>
        </authorList>
    </citation>
    <scope>NUCLEOTIDE SEQUENCE</scope>
    <source>
        <strain evidence="3">CGMCC 1.15958</strain>
    </source>
</reference>
<dbReference type="Gene3D" id="3.40.50.2000">
    <property type="entry name" value="Glycogen Phosphorylase B"/>
    <property type="match status" value="2"/>
</dbReference>
<dbReference type="InterPro" id="IPR051199">
    <property type="entry name" value="LPS_LOS_Heptosyltrfase"/>
</dbReference>
<dbReference type="CDD" id="cd03789">
    <property type="entry name" value="GT9_LPS_heptosyltransferase"/>
    <property type="match status" value="1"/>
</dbReference>
<dbReference type="Pfam" id="PF01075">
    <property type="entry name" value="Glyco_transf_9"/>
    <property type="match status" value="1"/>
</dbReference>
<gene>
    <name evidence="3" type="primary">xapJ</name>
    <name evidence="3" type="ORF">GCM10011514_20250</name>
</gene>